<keyword evidence="8" id="KW-1185">Reference proteome</keyword>
<dbReference type="VEuPathDB" id="PiroplasmaDB:BBBOND_0204220"/>
<dbReference type="PANTHER" id="PTHR10293:SF16">
    <property type="entry name" value="GLUTAREDOXIN-RELATED PROTEIN 5, MITOCHONDRIAL"/>
    <property type="match status" value="1"/>
</dbReference>
<dbReference type="InterPro" id="IPR036249">
    <property type="entry name" value="Thioredoxin-like_sf"/>
</dbReference>
<dbReference type="Proteomes" id="UP000033188">
    <property type="component" value="Chromosome 2"/>
</dbReference>
<dbReference type="AlphaFoldDB" id="A0A061D8M8"/>
<proteinExistence type="predicted"/>
<dbReference type="OMA" id="IHRRCIC"/>
<dbReference type="EMBL" id="LK391708">
    <property type="protein sequence ID" value="CDR95264.1"/>
    <property type="molecule type" value="Genomic_DNA"/>
</dbReference>
<evidence type="ECO:0000259" key="6">
    <source>
        <dbReference type="Pfam" id="PF00462"/>
    </source>
</evidence>
<dbReference type="GO" id="GO:0046872">
    <property type="term" value="F:metal ion binding"/>
    <property type="evidence" value="ECO:0007669"/>
    <property type="project" value="UniProtKB-KW"/>
</dbReference>
<dbReference type="OrthoDB" id="415696at2759"/>
<sequence length="172" mass="19171">MDLENINRQSGVIHRRCICLSSGHMPGLQPQLQVNLPSSFKTLNSVNQKAAGFSSQTSEVSSTLEQEVETKLRDLIRRERVLLLLKGTPEDPRCGFSAAVVNILDKYTTVDYAYVDVLSHEYLRPCAKKIADWPTFPQLFVDGRLVGGCDVIQSLHESGSLAEILIRGEREV</sequence>
<keyword evidence="3" id="KW-0408">Iron</keyword>
<accession>A0A061D8M8</accession>
<evidence type="ECO:0000313" key="7">
    <source>
        <dbReference type="EMBL" id="CDR95264.1"/>
    </source>
</evidence>
<keyword evidence="5" id="KW-0676">Redox-active center</keyword>
<dbReference type="GeneID" id="24563805"/>
<evidence type="ECO:0000256" key="5">
    <source>
        <dbReference type="ARBA" id="ARBA00023284"/>
    </source>
</evidence>
<evidence type="ECO:0000256" key="3">
    <source>
        <dbReference type="ARBA" id="ARBA00023004"/>
    </source>
</evidence>
<keyword evidence="4" id="KW-0411">Iron-sulfur</keyword>
<dbReference type="Gene3D" id="3.40.30.10">
    <property type="entry name" value="Glutaredoxin"/>
    <property type="match status" value="1"/>
</dbReference>
<reference evidence="8" key="1">
    <citation type="submission" date="2014-06" db="EMBL/GenBank/DDBJ databases">
        <authorList>
            <person name="Aslett M."/>
            <person name="De Silva N."/>
        </authorList>
    </citation>
    <scope>NUCLEOTIDE SEQUENCE [LARGE SCALE GENOMIC DNA]</scope>
    <source>
        <strain evidence="8">Bond</strain>
    </source>
</reference>
<keyword evidence="1" id="KW-0001">2Fe-2S</keyword>
<name>A0A061D8M8_BABBI</name>
<protein>
    <recommendedName>
        <fullName evidence="6">Glutaredoxin domain-containing protein</fullName>
    </recommendedName>
</protein>
<dbReference type="KEGG" id="bbig:BBBOND_0204220"/>
<dbReference type="InterPro" id="IPR004480">
    <property type="entry name" value="Monothiol_GRX-rel"/>
</dbReference>
<dbReference type="CDD" id="cd03028">
    <property type="entry name" value="GRX_PICOT_like"/>
    <property type="match status" value="1"/>
</dbReference>
<dbReference type="GO" id="GO:0005739">
    <property type="term" value="C:mitochondrion"/>
    <property type="evidence" value="ECO:0007669"/>
    <property type="project" value="UniProtKB-ARBA"/>
</dbReference>
<gene>
    <name evidence="7" type="ORF">BBBOND_0204220</name>
</gene>
<dbReference type="RefSeq" id="XP_012767450.1">
    <property type="nucleotide sequence ID" value="XM_012911996.1"/>
</dbReference>
<feature type="domain" description="Glutaredoxin" evidence="6">
    <location>
        <begin position="92"/>
        <end position="146"/>
    </location>
</feature>
<dbReference type="PANTHER" id="PTHR10293">
    <property type="entry name" value="GLUTAREDOXIN FAMILY MEMBER"/>
    <property type="match status" value="1"/>
</dbReference>
<dbReference type="InterPro" id="IPR002109">
    <property type="entry name" value="Glutaredoxin"/>
</dbReference>
<evidence type="ECO:0000256" key="2">
    <source>
        <dbReference type="ARBA" id="ARBA00022723"/>
    </source>
</evidence>
<evidence type="ECO:0000313" key="8">
    <source>
        <dbReference type="Proteomes" id="UP000033188"/>
    </source>
</evidence>
<organism evidence="7 8">
    <name type="scientific">Babesia bigemina</name>
    <dbReference type="NCBI Taxonomy" id="5866"/>
    <lineage>
        <taxon>Eukaryota</taxon>
        <taxon>Sar</taxon>
        <taxon>Alveolata</taxon>
        <taxon>Apicomplexa</taxon>
        <taxon>Aconoidasida</taxon>
        <taxon>Piroplasmida</taxon>
        <taxon>Babesiidae</taxon>
        <taxon>Babesia</taxon>
    </lineage>
</organism>
<dbReference type="InterPro" id="IPR033658">
    <property type="entry name" value="GRX_PICOT-like"/>
</dbReference>
<evidence type="ECO:0000256" key="4">
    <source>
        <dbReference type="ARBA" id="ARBA00023014"/>
    </source>
</evidence>
<dbReference type="SUPFAM" id="SSF52833">
    <property type="entry name" value="Thioredoxin-like"/>
    <property type="match status" value="1"/>
</dbReference>
<keyword evidence="2" id="KW-0479">Metal-binding</keyword>
<dbReference type="GO" id="GO:0051537">
    <property type="term" value="F:2 iron, 2 sulfur cluster binding"/>
    <property type="evidence" value="ECO:0007669"/>
    <property type="project" value="UniProtKB-KW"/>
</dbReference>
<evidence type="ECO:0000256" key="1">
    <source>
        <dbReference type="ARBA" id="ARBA00022714"/>
    </source>
</evidence>
<dbReference type="Pfam" id="PF00462">
    <property type="entry name" value="Glutaredoxin"/>
    <property type="match status" value="1"/>
</dbReference>
<dbReference type="STRING" id="5866.A0A061D8M8"/>
<dbReference type="PROSITE" id="PS51354">
    <property type="entry name" value="GLUTAREDOXIN_2"/>
    <property type="match status" value="1"/>
</dbReference>